<dbReference type="PANTHER" id="PTHR19328:SF75">
    <property type="entry name" value="ALDOSE SUGAR DEHYDROGENASE YLII"/>
    <property type="match status" value="1"/>
</dbReference>
<dbReference type="InterPro" id="IPR011041">
    <property type="entry name" value="Quinoprot_gluc/sorb_DH_b-prop"/>
</dbReference>
<keyword evidence="4" id="KW-1185">Reference proteome</keyword>
<dbReference type="KEGG" id="pspi:PS2015_886"/>
<dbReference type="Gene3D" id="2.120.10.30">
    <property type="entry name" value="TolB, C-terminal domain"/>
    <property type="match status" value="1"/>
</dbReference>
<evidence type="ECO:0000313" key="4">
    <source>
        <dbReference type="Proteomes" id="UP000065641"/>
    </source>
</evidence>
<reference evidence="3 4" key="1">
    <citation type="submission" date="2015-11" db="EMBL/GenBank/DDBJ databases">
        <authorList>
            <person name="Zhang Y."/>
            <person name="Guo Z."/>
        </authorList>
    </citation>
    <scope>NUCLEOTIDE SEQUENCE [LARGE SCALE GENOMIC DNA]</scope>
    <source>
        <strain evidence="3 4">KCTC 32221</strain>
    </source>
</reference>
<keyword evidence="1" id="KW-0732">Signal</keyword>
<organism evidence="3 4">
    <name type="scientific">Pseudohongiella spirulinae</name>
    <dbReference type="NCBI Taxonomy" id="1249552"/>
    <lineage>
        <taxon>Bacteria</taxon>
        <taxon>Pseudomonadati</taxon>
        <taxon>Pseudomonadota</taxon>
        <taxon>Gammaproteobacteria</taxon>
        <taxon>Pseudomonadales</taxon>
        <taxon>Pseudohongiellaceae</taxon>
        <taxon>Pseudohongiella</taxon>
    </lineage>
</organism>
<dbReference type="STRING" id="1249552.PS2015_886"/>
<gene>
    <name evidence="3" type="ORF">PS2015_886</name>
</gene>
<dbReference type="PANTHER" id="PTHR19328">
    <property type="entry name" value="HEDGEHOG-INTERACTING PROTEIN"/>
    <property type="match status" value="1"/>
</dbReference>
<dbReference type="InterPro" id="IPR012938">
    <property type="entry name" value="Glc/Sorbosone_DH"/>
</dbReference>
<dbReference type="RefSeq" id="WP_237113377.1">
    <property type="nucleotide sequence ID" value="NZ_CP013189.1"/>
</dbReference>
<protein>
    <submittedName>
        <fullName evidence="3">PQQ-dependent oxidoreductase</fullName>
    </submittedName>
</protein>
<feature type="chain" id="PRO_5006601410" evidence="1">
    <location>
        <begin position="21"/>
        <end position="373"/>
    </location>
</feature>
<feature type="domain" description="Glucose/Sorbosone dehydrogenase" evidence="2">
    <location>
        <begin position="45"/>
        <end position="363"/>
    </location>
</feature>
<dbReference type="EMBL" id="CP013189">
    <property type="protein sequence ID" value="ALO45556.1"/>
    <property type="molecule type" value="Genomic_DNA"/>
</dbReference>
<dbReference type="Pfam" id="PF07995">
    <property type="entry name" value="GSDH"/>
    <property type="match status" value="1"/>
</dbReference>
<evidence type="ECO:0000259" key="2">
    <source>
        <dbReference type="Pfam" id="PF07995"/>
    </source>
</evidence>
<feature type="signal peptide" evidence="1">
    <location>
        <begin position="1"/>
        <end position="20"/>
    </location>
</feature>
<evidence type="ECO:0000313" key="3">
    <source>
        <dbReference type="EMBL" id="ALO45556.1"/>
    </source>
</evidence>
<dbReference type="InterPro" id="IPR011042">
    <property type="entry name" value="6-blade_b-propeller_TolB-like"/>
</dbReference>
<name>A0A0S2KBU4_9GAMM</name>
<evidence type="ECO:0000256" key="1">
    <source>
        <dbReference type="SAM" id="SignalP"/>
    </source>
</evidence>
<accession>A0A0S2KBU4</accession>
<dbReference type="AlphaFoldDB" id="A0A0S2KBU4"/>
<dbReference type="SUPFAM" id="SSF50952">
    <property type="entry name" value="Soluble quinoprotein glucose dehydrogenase"/>
    <property type="match status" value="1"/>
</dbReference>
<proteinExistence type="predicted"/>
<sequence length="373" mass="41046" precursor="true">MKRSNWLGAMALSLGVSALAMTFTDHSQAQGLPEFTLQDVSSDVQMPWGMAWLPDGDMLVTDRNGELYRLSDGQAGSPIAGLPEIHVNGQGGLLDIVLHPEYETNGWLYISYSDPEGDGEGSNTSIMRAKLDGNRLSNQEVIYRAEINSTRGQHYGGRMIFNDGYLFFTIGDRGDHFTNVQDLSRDGGKTYRINDDGSIPQDNPFINVPNAKPAIWSYGHRNQQGIAINPLTGQIWTSEHGPRGGDEINIPEAGKNYGWPYVGYGINYNGEVLAEATHGAGMEQPIWYWDPSIATAGIEFVSSDRYPELKNHLLVGGLRGSKLELLEISDDRVIRSTDLITDSGRIRAIRQGPDGYIYLGIEGEGIKRLIPAN</sequence>
<dbReference type="Proteomes" id="UP000065641">
    <property type="component" value="Chromosome"/>
</dbReference>
<dbReference type="PATRIC" id="fig|1249552.3.peg.891"/>